<protein>
    <submittedName>
        <fullName evidence="1">Uncharacterized protein</fullName>
    </submittedName>
</protein>
<reference evidence="1 2" key="1">
    <citation type="submission" date="2017-02" db="EMBL/GenBank/DDBJ databases">
        <title>The new phylogeny of genus Mycobacterium.</title>
        <authorList>
            <person name="Tortoli E."/>
            <person name="Trovato A."/>
            <person name="Cirillo D.M."/>
        </authorList>
    </citation>
    <scope>NUCLEOTIDE SEQUENCE [LARGE SCALE GENOMIC DNA]</scope>
    <source>
        <strain evidence="1 2">RW6</strain>
    </source>
</reference>
<name>A0A1W9ZUP4_9MYCO</name>
<evidence type="ECO:0000313" key="2">
    <source>
        <dbReference type="Proteomes" id="UP000192448"/>
    </source>
</evidence>
<keyword evidence="2" id="KW-1185">Reference proteome</keyword>
<accession>A0A1W9ZUP4</accession>
<organism evidence="1 2">
    <name type="scientific">Mycobacterium aquaticum</name>
    <dbReference type="NCBI Taxonomy" id="1927124"/>
    <lineage>
        <taxon>Bacteria</taxon>
        <taxon>Bacillati</taxon>
        <taxon>Actinomycetota</taxon>
        <taxon>Actinomycetes</taxon>
        <taxon>Mycobacteriales</taxon>
        <taxon>Mycobacteriaceae</taxon>
        <taxon>Mycobacterium</taxon>
    </lineage>
</organism>
<gene>
    <name evidence="1" type="ORF">BST13_37560</name>
</gene>
<dbReference type="EMBL" id="MVHF01000078">
    <property type="protein sequence ID" value="ORA21483.1"/>
    <property type="molecule type" value="Genomic_DNA"/>
</dbReference>
<proteinExistence type="predicted"/>
<evidence type="ECO:0000313" key="1">
    <source>
        <dbReference type="EMBL" id="ORA21483.1"/>
    </source>
</evidence>
<comment type="caution">
    <text evidence="1">The sequence shown here is derived from an EMBL/GenBank/DDBJ whole genome shotgun (WGS) entry which is preliminary data.</text>
</comment>
<sequence length="280" mass="32173">MHTSALTAEQIAIDVDGRPTTIDEVMPPWHKHQRFGIVIQEPLGHAGASMLMHAAMVAHFTDLFQNTWDDIELSDEELHDPSYRGIYPEVYAFHVGRRFGTLSTMDFVPEYKDILVEANPERVMHEINRCGVTVLAIPEGVEKDYKFNWPEERAFRWKTEKVFSYSPTGQVADPDITIKSLDEMVEVNVDGVIDTMTRVAPFRAFNEDRTRVEAEGFVLVGRDLDSNKRFLAEVDARYYEVTDEERALATAAREAIRTNGRSTETYRRRDTNYALRRLVP</sequence>
<dbReference type="AlphaFoldDB" id="A0A1W9ZUP4"/>
<dbReference type="Proteomes" id="UP000192448">
    <property type="component" value="Unassembled WGS sequence"/>
</dbReference>